<dbReference type="InterPro" id="IPR037171">
    <property type="entry name" value="NagB/RpiA_transferase-like"/>
</dbReference>
<dbReference type="VEuPathDB" id="FungiDB:Malapachy_3541"/>
<dbReference type="InterPro" id="IPR005900">
    <property type="entry name" value="6-phosphogluconolactonase_DevB"/>
</dbReference>
<dbReference type="SUPFAM" id="SSF100950">
    <property type="entry name" value="NagB/RpiA/CoA transferase-like"/>
    <property type="match status" value="1"/>
</dbReference>
<feature type="domain" description="Glucosamine/galactosamine-6-phosphate isomerase" evidence="7">
    <location>
        <begin position="22"/>
        <end position="242"/>
    </location>
</feature>
<sequence length="268" mass="30274">MVTDQQVLKHEKAAPVLYSFPTSDELSQRLADFVIKAQDAAIGRRDKFFIALSGGSLPKMLAKYLVNRTDNAVRWDKWHVFFADERLVPLSHADSNFKLAEDELFSKVPQLPRDQVYAIDDTLLDDADEVADEYEKKLVQAFVGKDTVRNPVFDLILLGMGPDGHTCSLFPDHELLHEQDRWIASIEDSPKPPPRRITFTYSVLNHAHHCAFVLSGENKQDMLAKVLDEPHLGLPASLVRPFAPGEVLFFADDAATKKTHYTRTDFSV</sequence>
<evidence type="ECO:0000256" key="5">
    <source>
        <dbReference type="ARBA" id="ARBA00022801"/>
    </source>
</evidence>
<dbReference type="PANTHER" id="PTHR11054">
    <property type="entry name" value="6-PHOSPHOGLUCONOLACTONASE"/>
    <property type="match status" value="1"/>
</dbReference>
<dbReference type="InterPro" id="IPR039104">
    <property type="entry name" value="6PGL"/>
</dbReference>
<evidence type="ECO:0000256" key="3">
    <source>
        <dbReference type="ARBA" id="ARBA00010662"/>
    </source>
</evidence>
<comment type="pathway">
    <text evidence="2 6">Carbohydrate degradation; pentose phosphate pathway; D-ribulose 5-phosphate from D-glucose 6-phosphate (oxidative stage): step 2/3.</text>
</comment>
<dbReference type="GeneID" id="28729885"/>
<dbReference type="UniPathway" id="UPA00115">
    <property type="reaction ID" value="UER00409"/>
</dbReference>
<dbReference type="EMBL" id="LGAV01000001">
    <property type="protein sequence ID" value="KOS16311.1"/>
    <property type="molecule type" value="Genomic_DNA"/>
</dbReference>
<dbReference type="EC" id="3.1.1.31" evidence="4 6"/>
<evidence type="ECO:0000256" key="4">
    <source>
        <dbReference type="ARBA" id="ARBA00013198"/>
    </source>
</evidence>
<evidence type="ECO:0000313" key="8">
    <source>
        <dbReference type="EMBL" id="KOS16311.1"/>
    </source>
</evidence>
<dbReference type="GO" id="GO:0017057">
    <property type="term" value="F:6-phosphogluconolactonase activity"/>
    <property type="evidence" value="ECO:0007669"/>
    <property type="project" value="UniProtKB-UniRule"/>
</dbReference>
<dbReference type="CDD" id="cd01400">
    <property type="entry name" value="6PGL"/>
    <property type="match status" value="1"/>
</dbReference>
<comment type="function">
    <text evidence="6">Hydrolysis of 6-phosphogluconolactone to 6-phosphogluconate.</text>
</comment>
<dbReference type="FunFam" id="3.40.50.1360:FF:000005">
    <property type="entry name" value="6-phosphogluconolactonase"/>
    <property type="match status" value="1"/>
</dbReference>
<protein>
    <recommendedName>
        <fullName evidence="4 6">6-phosphogluconolactonase</fullName>
        <shortName evidence="6">6PGL</shortName>
        <ecNumber evidence="4 6">3.1.1.31</ecNumber>
    </recommendedName>
</protein>
<dbReference type="STRING" id="77020.A0A0M8MYV7"/>
<name>A0A0M8MYV7_9BASI</name>
<comment type="similarity">
    <text evidence="3 6">Belongs to the glucosamine/galactosamine-6-phosphate isomerase family. 6-phosphogluconolactonase subfamily.</text>
</comment>
<evidence type="ECO:0000259" key="7">
    <source>
        <dbReference type="Pfam" id="PF01182"/>
    </source>
</evidence>
<dbReference type="Proteomes" id="UP000037751">
    <property type="component" value="Unassembled WGS sequence"/>
</dbReference>
<dbReference type="AlphaFoldDB" id="A0A0M8MYV7"/>
<organism evidence="8 9">
    <name type="scientific">Malassezia pachydermatis</name>
    <dbReference type="NCBI Taxonomy" id="77020"/>
    <lineage>
        <taxon>Eukaryota</taxon>
        <taxon>Fungi</taxon>
        <taxon>Dikarya</taxon>
        <taxon>Basidiomycota</taxon>
        <taxon>Ustilaginomycotina</taxon>
        <taxon>Malasseziomycetes</taxon>
        <taxon>Malasseziales</taxon>
        <taxon>Malasseziaceae</taxon>
        <taxon>Malassezia</taxon>
    </lineage>
</organism>
<dbReference type="NCBIfam" id="TIGR01198">
    <property type="entry name" value="pgl"/>
    <property type="match status" value="1"/>
</dbReference>
<evidence type="ECO:0000313" key="9">
    <source>
        <dbReference type="Proteomes" id="UP000037751"/>
    </source>
</evidence>
<dbReference type="InterPro" id="IPR006148">
    <property type="entry name" value="Glc/Gal-6P_isomerase"/>
</dbReference>
<dbReference type="GO" id="GO:0006098">
    <property type="term" value="P:pentose-phosphate shunt"/>
    <property type="evidence" value="ECO:0007669"/>
    <property type="project" value="UniProtKB-UniPathway"/>
</dbReference>
<dbReference type="Gene3D" id="3.40.50.1360">
    <property type="match status" value="1"/>
</dbReference>
<reference evidence="8 9" key="1">
    <citation type="submission" date="2015-07" db="EMBL/GenBank/DDBJ databases">
        <title>Draft Genome Sequence of Malassezia furfur CBS1878 and Malassezia pachydermatis CBS1879.</title>
        <authorList>
            <person name="Triana S."/>
            <person name="Ohm R."/>
            <person name="Gonzalez A."/>
            <person name="DeCock H."/>
            <person name="Restrepo S."/>
            <person name="Celis A."/>
        </authorList>
    </citation>
    <scope>NUCLEOTIDE SEQUENCE [LARGE SCALE GENOMIC DNA]</scope>
    <source>
        <strain evidence="8 9">CBS 1879</strain>
    </source>
</reference>
<dbReference type="OrthoDB" id="432544at2759"/>
<accession>A0A0M8MYV7</accession>
<keyword evidence="9" id="KW-1185">Reference proteome</keyword>
<evidence type="ECO:0000256" key="1">
    <source>
        <dbReference type="ARBA" id="ARBA00000832"/>
    </source>
</evidence>
<gene>
    <name evidence="8" type="ORF">Malapachy_3541</name>
</gene>
<proteinExistence type="inferred from homology"/>
<dbReference type="PANTHER" id="PTHR11054:SF0">
    <property type="entry name" value="6-PHOSPHOGLUCONOLACTONASE"/>
    <property type="match status" value="1"/>
</dbReference>
<evidence type="ECO:0000256" key="6">
    <source>
        <dbReference type="RuleBase" id="RU365095"/>
    </source>
</evidence>
<dbReference type="RefSeq" id="XP_017993943.1">
    <property type="nucleotide sequence ID" value="XM_018138009.1"/>
</dbReference>
<dbReference type="GO" id="GO:0005975">
    <property type="term" value="P:carbohydrate metabolic process"/>
    <property type="evidence" value="ECO:0007669"/>
    <property type="project" value="UniProtKB-UniRule"/>
</dbReference>
<dbReference type="Pfam" id="PF01182">
    <property type="entry name" value="Glucosamine_iso"/>
    <property type="match status" value="1"/>
</dbReference>
<evidence type="ECO:0000256" key="2">
    <source>
        <dbReference type="ARBA" id="ARBA00004961"/>
    </source>
</evidence>
<keyword evidence="5 6" id="KW-0378">Hydrolase</keyword>
<comment type="caution">
    <text evidence="8">The sequence shown here is derived from an EMBL/GenBank/DDBJ whole genome shotgun (WGS) entry which is preliminary data.</text>
</comment>
<comment type="catalytic activity">
    <reaction evidence="1 6">
        <text>6-phospho-D-glucono-1,5-lactone + H2O = 6-phospho-D-gluconate + H(+)</text>
        <dbReference type="Rhea" id="RHEA:12556"/>
        <dbReference type="ChEBI" id="CHEBI:15377"/>
        <dbReference type="ChEBI" id="CHEBI:15378"/>
        <dbReference type="ChEBI" id="CHEBI:57955"/>
        <dbReference type="ChEBI" id="CHEBI:58759"/>
        <dbReference type="EC" id="3.1.1.31"/>
    </reaction>
</comment>